<dbReference type="GO" id="GO:0012505">
    <property type="term" value="C:endomembrane system"/>
    <property type="evidence" value="ECO:0007669"/>
    <property type="project" value="UniProtKB-SubCell"/>
</dbReference>
<evidence type="ECO:0000256" key="4">
    <source>
        <dbReference type="ARBA" id="ARBA00023136"/>
    </source>
</evidence>
<keyword evidence="2 5" id="KW-0812">Transmembrane</keyword>
<evidence type="ECO:0000256" key="3">
    <source>
        <dbReference type="ARBA" id="ARBA00022989"/>
    </source>
</evidence>
<evidence type="ECO:0000256" key="5">
    <source>
        <dbReference type="SAM" id="Phobius"/>
    </source>
</evidence>
<dbReference type="PANTHER" id="PTHR43847">
    <property type="entry name" value="BLL3993 PROTEIN"/>
    <property type="match status" value="1"/>
</dbReference>
<proteinExistence type="predicted"/>
<evidence type="ECO:0000313" key="7">
    <source>
        <dbReference type="Proteomes" id="UP000053226"/>
    </source>
</evidence>
<keyword evidence="7" id="KW-1185">Reference proteome</keyword>
<dbReference type="AlphaFoldDB" id="A0A0N1KHG2"/>
<evidence type="ECO:0000256" key="1">
    <source>
        <dbReference type="ARBA" id="ARBA00004127"/>
    </source>
</evidence>
<dbReference type="Proteomes" id="UP000053226">
    <property type="component" value="Unassembled WGS sequence"/>
</dbReference>
<evidence type="ECO:0000313" key="6">
    <source>
        <dbReference type="EMBL" id="KPD02216.1"/>
    </source>
</evidence>
<dbReference type="InterPro" id="IPR007318">
    <property type="entry name" value="Phopholipid_MeTrfase"/>
</dbReference>
<name>A0A0N1KHG2_9GAMM</name>
<sequence length="149" mass="17214">MKLFNLPFLNWIFLMILAGLMLPSDSWQTIDIYSLPGIIGSIVILISLIWIFICVGYFIYFNTSPDPRKATAKLITTGPFKFSRNPMYLAFLLISLAIAAISRSAYFIIAGGLFFLLTHYYTVPKEEKMLARCFSESWSDYIQQTRRWL</sequence>
<evidence type="ECO:0008006" key="8">
    <source>
        <dbReference type="Google" id="ProtNLM"/>
    </source>
</evidence>
<evidence type="ECO:0000256" key="2">
    <source>
        <dbReference type="ARBA" id="ARBA00022692"/>
    </source>
</evidence>
<keyword evidence="3 5" id="KW-1133">Transmembrane helix</keyword>
<reference evidence="6 7" key="1">
    <citation type="submission" date="2015-07" db="EMBL/GenBank/DDBJ databases">
        <title>ATOL: Assembling a taxonomically balanced genome-scale reconstruction of the evolutionary history of the Enterobacteriaceae.</title>
        <authorList>
            <person name="Plunkett G.III."/>
            <person name="Neeno-Eckwall E.C."/>
            <person name="Glasner J.D."/>
            <person name="Perna N.T."/>
        </authorList>
    </citation>
    <scope>NUCLEOTIDE SEQUENCE [LARGE SCALE GENOMIC DNA]</scope>
    <source>
        <strain evidence="6 7">ATCC 35017</strain>
    </source>
</reference>
<comment type="caution">
    <text evidence="6">The sequence shown here is derived from an EMBL/GenBank/DDBJ whole genome shotgun (WGS) entry which is preliminary data.</text>
</comment>
<dbReference type="OrthoDB" id="9811969at2"/>
<keyword evidence="4 5" id="KW-0472">Membrane</keyword>
<dbReference type="Pfam" id="PF04191">
    <property type="entry name" value="PEMT"/>
    <property type="match status" value="1"/>
</dbReference>
<organism evidence="6 7">
    <name type="scientific">Moellerella wisconsensis ATCC 35017</name>
    <dbReference type="NCBI Taxonomy" id="1354267"/>
    <lineage>
        <taxon>Bacteria</taxon>
        <taxon>Pseudomonadati</taxon>
        <taxon>Pseudomonadota</taxon>
        <taxon>Gammaproteobacteria</taxon>
        <taxon>Enterobacterales</taxon>
        <taxon>Morganellaceae</taxon>
        <taxon>Moellerella</taxon>
    </lineage>
</organism>
<gene>
    <name evidence="6" type="ORF">M992_2210</name>
</gene>
<feature type="transmembrane region" description="Helical" evidence="5">
    <location>
        <begin position="88"/>
        <end position="121"/>
    </location>
</feature>
<feature type="transmembrane region" description="Helical" evidence="5">
    <location>
        <begin position="6"/>
        <end position="23"/>
    </location>
</feature>
<protein>
    <recommendedName>
        <fullName evidence="8">Isoprenylcysteine carboxylmethyltransferase family protein</fullName>
    </recommendedName>
</protein>
<feature type="transmembrane region" description="Helical" evidence="5">
    <location>
        <begin position="35"/>
        <end position="60"/>
    </location>
</feature>
<dbReference type="PANTHER" id="PTHR43847:SF1">
    <property type="entry name" value="BLL3993 PROTEIN"/>
    <property type="match status" value="1"/>
</dbReference>
<dbReference type="EMBL" id="LGAA01000022">
    <property type="protein sequence ID" value="KPD02216.1"/>
    <property type="molecule type" value="Genomic_DNA"/>
</dbReference>
<dbReference type="InterPro" id="IPR052527">
    <property type="entry name" value="Metal_cation-efflux_comp"/>
</dbReference>
<dbReference type="Gene3D" id="1.20.120.1630">
    <property type="match status" value="1"/>
</dbReference>
<comment type="subcellular location">
    <subcellularLocation>
        <location evidence="1">Endomembrane system</location>
        <topology evidence="1">Multi-pass membrane protein</topology>
    </subcellularLocation>
</comment>
<accession>A0A0N1KHG2</accession>